<dbReference type="EMBL" id="CP007035">
    <property type="protein sequence ID" value="AHF17166.1"/>
    <property type="molecule type" value="Genomic_DNA"/>
</dbReference>
<accession>W0F752</accession>
<feature type="signal peptide" evidence="1">
    <location>
        <begin position="1"/>
        <end position="21"/>
    </location>
</feature>
<gene>
    <name evidence="2" type="ORF">NIASO_02835</name>
</gene>
<organism evidence="2 3">
    <name type="scientific">Niabella soli DSM 19437</name>
    <dbReference type="NCBI Taxonomy" id="929713"/>
    <lineage>
        <taxon>Bacteria</taxon>
        <taxon>Pseudomonadati</taxon>
        <taxon>Bacteroidota</taxon>
        <taxon>Chitinophagia</taxon>
        <taxon>Chitinophagales</taxon>
        <taxon>Chitinophagaceae</taxon>
        <taxon>Niabella</taxon>
    </lineage>
</organism>
<dbReference type="PROSITE" id="PS51257">
    <property type="entry name" value="PROKAR_LIPOPROTEIN"/>
    <property type="match status" value="1"/>
</dbReference>
<evidence type="ECO:0000256" key="1">
    <source>
        <dbReference type="SAM" id="SignalP"/>
    </source>
</evidence>
<sequence>MKTFLFPAAIIALLILGSCTGTDTGARQGDVDAQRADSMWKVHIADSVNRERSVVKDVVADTGSVGVEAVTREMKEGLNTVQRGLDKAKKITEAGSKSAKGIADGIQKTSDAVHKTVNEAKKTIEGE</sequence>
<dbReference type="Proteomes" id="UP000003586">
    <property type="component" value="Chromosome"/>
</dbReference>
<name>W0F752_9BACT</name>
<proteinExistence type="predicted"/>
<keyword evidence="3" id="KW-1185">Reference proteome</keyword>
<reference evidence="2 3" key="1">
    <citation type="submission" date="2013-12" db="EMBL/GenBank/DDBJ databases">
        <authorList>
            <consortium name="DOE Joint Genome Institute"/>
            <person name="Eisen J."/>
            <person name="Huntemann M."/>
            <person name="Han J."/>
            <person name="Chen A."/>
            <person name="Kyrpides N."/>
            <person name="Mavromatis K."/>
            <person name="Markowitz V."/>
            <person name="Palaniappan K."/>
            <person name="Ivanova N."/>
            <person name="Schaumberg A."/>
            <person name="Pati A."/>
            <person name="Liolios K."/>
            <person name="Nordberg H.P."/>
            <person name="Cantor M.N."/>
            <person name="Hua S.X."/>
            <person name="Woyke T."/>
        </authorList>
    </citation>
    <scope>NUCLEOTIDE SEQUENCE [LARGE SCALE GENOMIC DNA]</scope>
    <source>
        <strain evidence="3">DSM 19437</strain>
    </source>
</reference>
<dbReference type="AlphaFoldDB" id="W0F752"/>
<keyword evidence="1" id="KW-0732">Signal</keyword>
<dbReference type="KEGG" id="nso:NIASO_02835"/>
<feature type="chain" id="PRO_5004788570" evidence="1">
    <location>
        <begin position="22"/>
        <end position="127"/>
    </location>
</feature>
<protein>
    <submittedName>
        <fullName evidence="2">Uncharacterized protein</fullName>
    </submittedName>
</protein>
<dbReference type="RefSeq" id="WP_008583771.1">
    <property type="nucleotide sequence ID" value="NZ_CP007035.1"/>
</dbReference>
<evidence type="ECO:0000313" key="3">
    <source>
        <dbReference type="Proteomes" id="UP000003586"/>
    </source>
</evidence>
<dbReference type="HOGENOM" id="CLU_1968205_0_0_10"/>
<evidence type="ECO:0000313" key="2">
    <source>
        <dbReference type="EMBL" id="AHF17166.1"/>
    </source>
</evidence>
<dbReference type="OrthoDB" id="675849at2"/>